<feature type="domain" description="MmgE/PrpD N-terminal" evidence="2">
    <location>
        <begin position="16"/>
        <end position="256"/>
    </location>
</feature>
<dbReference type="InterPro" id="IPR042183">
    <property type="entry name" value="MmgE/PrpD_sf_1"/>
</dbReference>
<organism evidence="4 5">
    <name type="scientific">Penicillium brasilianum</name>
    <dbReference type="NCBI Taxonomy" id="104259"/>
    <lineage>
        <taxon>Eukaryota</taxon>
        <taxon>Fungi</taxon>
        <taxon>Dikarya</taxon>
        <taxon>Ascomycota</taxon>
        <taxon>Pezizomycotina</taxon>
        <taxon>Eurotiomycetes</taxon>
        <taxon>Eurotiomycetidae</taxon>
        <taxon>Eurotiales</taxon>
        <taxon>Aspergillaceae</taxon>
        <taxon>Penicillium</taxon>
    </lineage>
</organism>
<gene>
    <name evidence="4" type="ORF">PEBR_02449</name>
</gene>
<dbReference type="Pfam" id="PF03972">
    <property type="entry name" value="MmgE_PrpD_N"/>
    <property type="match status" value="1"/>
</dbReference>
<name>A0A1S9RZX3_PENBI</name>
<dbReference type="InterPro" id="IPR005656">
    <property type="entry name" value="MmgE_PrpD"/>
</dbReference>
<dbReference type="InterPro" id="IPR036148">
    <property type="entry name" value="MmgE/PrpD_sf"/>
</dbReference>
<sequence length="464" mass="49875">MAQTTTSTLSGGTRTENLASWAANLKFSDLSEDVIHKTKDFFVDWLGCTIAGRHHPAVSAIARFASQMGPSSGKSELVDGSLNFTTSPAFASLVNGASSHVVEQDDLHNRSIMHPATVIYPAALAVAQDVGATGEEFIAACVVGYEVGCRVGEFLGKSHYERFHSTATGGVIGVAAATAHLLKLDATQTLSAIGTAGTQAAGLWQFLMDATHSKQVHTGKACFDGIFAAYTARDGLLGTKDILEGPRAMGVALVPGTTNPEAIDQNLGTDYAVLRSSFKWHASCRHTHPSADALLKLMDKNGVAFDDIESVTTRTYQAALNVLGMTGRGETVHQSKFSMGFVLAVVAKKGQAMITDFTEDDLEDSSLREFQKRVKMELDPEIDRAFPETWQGTVIVTTKSGKTFTESVEFAKGDPELPLTRDEIERKAHTLAAYGGFTDTGKVSQLIERAWNLEKEKNVNGFVF</sequence>
<dbReference type="InterPro" id="IPR045337">
    <property type="entry name" value="MmgE_PrpD_C"/>
</dbReference>
<feature type="domain" description="MmgE/PrpD C-terminal" evidence="3">
    <location>
        <begin position="281"/>
        <end position="452"/>
    </location>
</feature>
<dbReference type="InterPro" id="IPR042188">
    <property type="entry name" value="MmgE/PrpD_sf_2"/>
</dbReference>
<dbReference type="EMBL" id="LJBN01000024">
    <property type="protein sequence ID" value="OOQ91089.1"/>
    <property type="molecule type" value="Genomic_DNA"/>
</dbReference>
<proteinExistence type="inferred from homology"/>
<reference evidence="5" key="1">
    <citation type="submission" date="2015-09" db="EMBL/GenBank/DDBJ databases">
        <authorList>
            <person name="Fill T.P."/>
            <person name="Baretta J.F."/>
            <person name="de Almeida L.G."/>
            <person name="Rocha M."/>
            <person name="de Souza D.H."/>
            <person name="Malavazi I."/>
            <person name="Cerdeira L.T."/>
            <person name="Hong H."/>
            <person name="Samborskyy M."/>
            <person name="de Vasconcelos A.T."/>
            <person name="Leadlay P."/>
            <person name="Rodrigues-Filho E."/>
        </authorList>
    </citation>
    <scope>NUCLEOTIDE SEQUENCE [LARGE SCALE GENOMIC DNA]</scope>
    <source>
        <strain evidence="5">LaBioMMi 136</strain>
    </source>
</reference>
<dbReference type="GO" id="GO:0016829">
    <property type="term" value="F:lyase activity"/>
    <property type="evidence" value="ECO:0007669"/>
    <property type="project" value="InterPro"/>
</dbReference>
<dbReference type="InterPro" id="IPR045336">
    <property type="entry name" value="MmgE_PrpD_N"/>
</dbReference>
<accession>A0A1S9RZX3</accession>
<comment type="similarity">
    <text evidence="1">Belongs to the PrpD family.</text>
</comment>
<dbReference type="Gene3D" id="1.10.4100.10">
    <property type="entry name" value="2-methylcitrate dehydratase PrpD"/>
    <property type="match status" value="1"/>
</dbReference>
<dbReference type="PANTHER" id="PTHR16943:SF8">
    <property type="entry name" value="2-METHYLCITRATE DEHYDRATASE"/>
    <property type="match status" value="1"/>
</dbReference>
<evidence type="ECO:0000256" key="1">
    <source>
        <dbReference type="ARBA" id="ARBA00006174"/>
    </source>
</evidence>
<dbReference type="PANTHER" id="PTHR16943">
    <property type="entry name" value="2-METHYLCITRATE DEHYDRATASE-RELATED"/>
    <property type="match status" value="1"/>
</dbReference>
<dbReference type="Pfam" id="PF19305">
    <property type="entry name" value="MmgE_PrpD_C"/>
    <property type="match status" value="1"/>
</dbReference>
<dbReference type="Proteomes" id="UP000190744">
    <property type="component" value="Unassembled WGS sequence"/>
</dbReference>
<evidence type="ECO:0000313" key="5">
    <source>
        <dbReference type="Proteomes" id="UP000190744"/>
    </source>
</evidence>
<dbReference type="AlphaFoldDB" id="A0A1S9RZX3"/>
<evidence type="ECO:0000259" key="2">
    <source>
        <dbReference type="Pfam" id="PF03972"/>
    </source>
</evidence>
<dbReference type="Gene3D" id="3.30.1330.120">
    <property type="entry name" value="2-methylcitrate dehydratase PrpD"/>
    <property type="match status" value="1"/>
</dbReference>
<evidence type="ECO:0000313" key="4">
    <source>
        <dbReference type="EMBL" id="OOQ91089.1"/>
    </source>
</evidence>
<dbReference type="SUPFAM" id="SSF103378">
    <property type="entry name" value="2-methylcitrate dehydratase PrpD"/>
    <property type="match status" value="1"/>
</dbReference>
<evidence type="ECO:0000259" key="3">
    <source>
        <dbReference type="Pfam" id="PF19305"/>
    </source>
</evidence>
<comment type="caution">
    <text evidence="4">The sequence shown here is derived from an EMBL/GenBank/DDBJ whole genome shotgun (WGS) entry which is preliminary data.</text>
</comment>
<protein>
    <submittedName>
        <fullName evidence="4">Propionate catabolism protein</fullName>
    </submittedName>
</protein>